<evidence type="ECO:0000313" key="3">
    <source>
        <dbReference type="EMBL" id="KAJ4951343.1"/>
    </source>
</evidence>
<dbReference type="Gene3D" id="1.10.8.10">
    <property type="entry name" value="DNA helicase RuvA subunit, C-terminal domain"/>
    <property type="match status" value="1"/>
</dbReference>
<dbReference type="GO" id="GO:0043130">
    <property type="term" value="F:ubiquitin binding"/>
    <property type="evidence" value="ECO:0007669"/>
    <property type="project" value="InterPro"/>
</dbReference>
<feature type="region of interest" description="Disordered" evidence="1">
    <location>
        <begin position="177"/>
        <end position="206"/>
    </location>
</feature>
<proteinExistence type="predicted"/>
<gene>
    <name evidence="3" type="ORF">NE237_028175</name>
</gene>
<comment type="caution">
    <text evidence="3">The sequence shown here is derived from an EMBL/GenBank/DDBJ whole genome shotgun (WGS) entry which is preliminary data.</text>
</comment>
<name>A0A9Q0GPE2_9MAGN</name>
<evidence type="ECO:0000313" key="4">
    <source>
        <dbReference type="Proteomes" id="UP001141806"/>
    </source>
</evidence>
<accession>A0A9Q0GPE2</accession>
<dbReference type="CDD" id="cd14371">
    <property type="entry name" value="CUE_CID7_like"/>
    <property type="match status" value="1"/>
</dbReference>
<evidence type="ECO:0000259" key="2">
    <source>
        <dbReference type="PROSITE" id="PS51140"/>
    </source>
</evidence>
<dbReference type="InterPro" id="IPR038981">
    <property type="entry name" value="CID5/CID6"/>
</dbReference>
<dbReference type="EMBL" id="JAMYWD010000012">
    <property type="protein sequence ID" value="KAJ4951343.1"/>
    <property type="molecule type" value="Genomic_DNA"/>
</dbReference>
<protein>
    <recommendedName>
        <fullName evidence="2">CUE domain-containing protein</fullName>
    </recommendedName>
</protein>
<feature type="domain" description="CUE" evidence="2">
    <location>
        <begin position="111"/>
        <end position="154"/>
    </location>
</feature>
<dbReference type="PROSITE" id="PS51140">
    <property type="entry name" value="CUE"/>
    <property type="match status" value="1"/>
</dbReference>
<evidence type="ECO:0000256" key="1">
    <source>
        <dbReference type="SAM" id="MobiDB-lite"/>
    </source>
</evidence>
<dbReference type="AlphaFoldDB" id="A0A9Q0GPE2"/>
<feature type="compositionally biased region" description="Low complexity" evidence="1">
    <location>
        <begin position="195"/>
        <end position="206"/>
    </location>
</feature>
<dbReference type="InterPro" id="IPR041806">
    <property type="entry name" value="CID5/6/7_CUE"/>
</dbReference>
<sequence length="206" mass="22324">MKPGMSSLNPYAASYIPLSKREDENKAFEIIGEHLDGGNGTAWSGAPSKNQQVTKQNQIRGEASLAFDIHGIEELLDSEDGIQKGQPIYGSHYSWSQNPSDMTEKQRTNEDSEMDLAYLGVMFPGISNQSLSDVYSVNEGDLDASVEMLHQLEVYPADVSQHLPDSLDIGDVSEFECPAEGTSMRPNQTTPGEASASSSCSLKSVS</sequence>
<organism evidence="3 4">
    <name type="scientific">Protea cynaroides</name>
    <dbReference type="NCBI Taxonomy" id="273540"/>
    <lineage>
        <taxon>Eukaryota</taxon>
        <taxon>Viridiplantae</taxon>
        <taxon>Streptophyta</taxon>
        <taxon>Embryophyta</taxon>
        <taxon>Tracheophyta</taxon>
        <taxon>Spermatophyta</taxon>
        <taxon>Magnoliopsida</taxon>
        <taxon>Proteales</taxon>
        <taxon>Proteaceae</taxon>
        <taxon>Protea</taxon>
    </lineage>
</organism>
<dbReference type="PANTHER" id="PTHR37252">
    <property type="entry name" value="POLYADENYLATE-BINDING PROTEIN-INTERACTING PROTEIN 6"/>
    <property type="match status" value="1"/>
</dbReference>
<dbReference type="OrthoDB" id="769720at2759"/>
<dbReference type="Proteomes" id="UP001141806">
    <property type="component" value="Unassembled WGS sequence"/>
</dbReference>
<dbReference type="InterPro" id="IPR003892">
    <property type="entry name" value="CUE"/>
</dbReference>
<reference evidence="3" key="1">
    <citation type="journal article" date="2023" name="Plant J.">
        <title>The genome of the king protea, Protea cynaroides.</title>
        <authorList>
            <person name="Chang J."/>
            <person name="Duong T.A."/>
            <person name="Schoeman C."/>
            <person name="Ma X."/>
            <person name="Roodt D."/>
            <person name="Barker N."/>
            <person name="Li Z."/>
            <person name="Van de Peer Y."/>
            <person name="Mizrachi E."/>
        </authorList>
    </citation>
    <scope>NUCLEOTIDE SEQUENCE</scope>
    <source>
        <tissue evidence="3">Young leaves</tissue>
    </source>
</reference>
<keyword evidence="4" id="KW-1185">Reference proteome</keyword>
<dbReference type="PANTHER" id="PTHR37252:SF3">
    <property type="entry name" value="POLYADENYLATE-BINDING PROTEIN-INTERACTING PROTEIN 6"/>
    <property type="match status" value="1"/>
</dbReference>